<protein>
    <submittedName>
        <fullName evidence="2">Uncharacterized protein</fullName>
    </submittedName>
</protein>
<dbReference type="Proteomes" id="UP000241660">
    <property type="component" value="Chromosome"/>
</dbReference>
<evidence type="ECO:0000313" key="3">
    <source>
        <dbReference type="EMBL" id="AVQ14941.1"/>
    </source>
</evidence>
<feature type="transmembrane region" description="Helical" evidence="1">
    <location>
        <begin position="21"/>
        <end position="41"/>
    </location>
</feature>
<evidence type="ECO:0000256" key="1">
    <source>
        <dbReference type="SAM" id="Phobius"/>
    </source>
</evidence>
<keyword evidence="1" id="KW-1133">Transmembrane helix</keyword>
<accession>Q8RG27</accession>
<evidence type="ECO:0000313" key="2">
    <source>
        <dbReference type="EMBL" id="AAL94688.1"/>
    </source>
</evidence>
<dbReference type="EnsemblBacteria" id="AAL94688">
    <property type="protein sequence ID" value="AAL94688"/>
    <property type="gene ID" value="FN0492"/>
</dbReference>
<keyword evidence="4" id="KW-1185">Reference proteome</keyword>
<dbReference type="HOGENOM" id="CLU_206483_0_0_0"/>
<dbReference type="EMBL" id="AE009951">
    <property type="protein sequence ID" value="AAL94688.1"/>
    <property type="molecule type" value="Genomic_DNA"/>
</dbReference>
<dbReference type="InParanoid" id="Q8RG27"/>
<dbReference type="EMBL" id="CP028101">
    <property type="protein sequence ID" value="AVQ14941.1"/>
    <property type="molecule type" value="Genomic_DNA"/>
</dbReference>
<proteinExistence type="predicted"/>
<feature type="transmembrane region" description="Helical" evidence="1">
    <location>
        <begin position="47"/>
        <end position="64"/>
    </location>
</feature>
<dbReference type="KEGG" id="fnu:FN0492"/>
<reference evidence="2" key="1">
    <citation type="journal article" date="2002" name="J. Bacteriol.">
        <title>Genome sequence and analysis of the oral bacterium Fusobacterium nucleatum strain ATCC 25586.</title>
        <authorList>
            <person name="Kapatral V."/>
            <person name="Anderson I."/>
            <person name="Ivanova N."/>
            <person name="Reznik G."/>
            <person name="Los T."/>
            <person name="Lykidis A."/>
            <person name="Bhattacharyya A."/>
            <person name="Bartman A."/>
            <person name="Gardner W."/>
            <person name="Grechkin G."/>
            <person name="Zhu L."/>
            <person name="Vasieva O."/>
            <person name="Chu L."/>
            <person name="Kogan Y."/>
            <person name="Chaga O."/>
            <person name="Goltsman E."/>
            <person name="Bernal A."/>
            <person name="Larsen N."/>
            <person name="D'Souza M."/>
            <person name="Walunas T."/>
            <person name="Pusch G."/>
            <person name="Haselkorn R."/>
            <person name="Fonstein M."/>
            <person name="Kyrpides N."/>
            <person name="Overbeek R."/>
        </authorList>
    </citation>
    <scope>NUCLEOTIDE SEQUENCE [LARGE SCALE GENOMIC DNA]</scope>
    <source>
        <strain evidence="2">ATCC 25586</strain>
    </source>
</reference>
<organism evidence="2">
    <name type="scientific">Fusobacterium nucleatum subsp. nucleatum (strain ATCC 25586 / DSM 15643 / BCRC 10681 / CIP 101130 / JCM 8532 / KCTC 2640 / LMG 13131 / VPI 4355)</name>
    <dbReference type="NCBI Taxonomy" id="190304"/>
    <lineage>
        <taxon>Bacteria</taxon>
        <taxon>Fusobacteriati</taxon>
        <taxon>Fusobacteriota</taxon>
        <taxon>Fusobacteriia</taxon>
        <taxon>Fusobacteriales</taxon>
        <taxon>Fusobacteriaceae</taxon>
        <taxon>Fusobacterium</taxon>
    </lineage>
</organism>
<reference evidence="4" key="2">
    <citation type="journal article" date="2018" name="MSphere">
        <title>Fusobacterium Genomics Using MinION and Illumina Sequencing Enables Genome Completion and Correction.</title>
        <authorList>
            <person name="Todd S.M."/>
            <person name="Settlage R.E."/>
            <person name="Lahmers K.K."/>
            <person name="Slade D.J."/>
        </authorList>
    </citation>
    <scope>NUCLEOTIDE SEQUENCE [LARGE SCALE GENOMIC DNA]</scope>
    <source>
        <strain evidence="4">ATCC 25586</strain>
    </source>
</reference>
<dbReference type="STRING" id="190304.FN0492"/>
<dbReference type="PATRIC" id="fig|190304.8.peg.1062"/>
<evidence type="ECO:0000313" key="4">
    <source>
        <dbReference type="Proteomes" id="UP000241660"/>
    </source>
</evidence>
<dbReference type="AlphaFoldDB" id="Q8RG27"/>
<dbReference type="BioCyc" id="FNUC190304:G1FZS-1085-MONOMER"/>
<keyword evidence="1" id="KW-0472">Membrane</keyword>
<keyword evidence="1" id="KW-0812">Transmembrane</keyword>
<sequence>MLLKLLKTIKIIGRNIMPISVDNLIKILPAIIVILLGIWLLKKVFNILIAVIFIAVVIFVVSKYI</sequence>
<name>Q8RG27_FUSNN</name>
<dbReference type="PaxDb" id="190304-FN0492"/>
<reference evidence="3" key="3">
    <citation type="submission" date="2018-03" db="EMBL/GenBank/DDBJ databases">
        <title>Complete Fusobacterium genomes using hybrid Minion sequencing.</title>
        <authorList>
            <person name="Slade D.J."/>
            <person name="Lahmers K."/>
        </authorList>
    </citation>
    <scope>NUCLEOTIDE SEQUENCE</scope>
    <source>
        <strain evidence="3">ATCC 25586</strain>
    </source>
</reference>
<gene>
    <name evidence="2" type="ordered locus">FN0492</name>
    <name evidence="3" type="ORF">C7Y58_05525</name>
</gene>